<dbReference type="Pfam" id="PF10577">
    <property type="entry name" value="FAM171A1-2-B_N"/>
    <property type="match status" value="1"/>
</dbReference>
<keyword evidence="3 9" id="KW-0812">Transmembrane</keyword>
<evidence type="ECO:0000256" key="6">
    <source>
        <dbReference type="ARBA" id="ARBA00023136"/>
    </source>
</evidence>
<evidence type="ECO:0000259" key="10">
    <source>
        <dbReference type="Pfam" id="PF10577"/>
    </source>
</evidence>
<evidence type="ECO:0000313" key="12">
    <source>
        <dbReference type="EMBL" id="EHB09609.1"/>
    </source>
</evidence>
<evidence type="ECO:0000313" key="13">
    <source>
        <dbReference type="Proteomes" id="UP000006813"/>
    </source>
</evidence>
<dbReference type="InterPro" id="IPR048530">
    <property type="entry name" value="FAM171_N"/>
</dbReference>
<gene>
    <name evidence="12" type="ORF">GW7_05472</name>
</gene>
<feature type="compositionally biased region" description="Basic and acidic residues" evidence="8">
    <location>
        <begin position="358"/>
        <end position="370"/>
    </location>
</feature>
<feature type="transmembrane region" description="Helical" evidence="9">
    <location>
        <begin position="142"/>
        <end position="166"/>
    </location>
</feature>
<keyword evidence="7" id="KW-0325">Glycoprotein</keyword>
<protein>
    <submittedName>
        <fullName evidence="12">Protein FAM171B</fullName>
    </submittedName>
</protein>
<evidence type="ECO:0000256" key="3">
    <source>
        <dbReference type="ARBA" id="ARBA00022692"/>
    </source>
</evidence>
<comment type="similarity">
    <text evidence="2">Belongs to the FAM171 family.</text>
</comment>
<accession>G5BJZ8</accession>
<dbReference type="EMBL" id="JH170675">
    <property type="protein sequence ID" value="EHB09609.1"/>
    <property type="molecule type" value="Genomic_DNA"/>
</dbReference>
<dbReference type="Pfam" id="PF20771">
    <property type="entry name" value="FAM171A1-2-B_C"/>
    <property type="match status" value="1"/>
</dbReference>
<keyword evidence="6 9" id="KW-0472">Membrane</keyword>
<proteinExistence type="inferred from homology"/>
<feature type="region of interest" description="Disordered" evidence="8">
    <location>
        <begin position="280"/>
        <end position="302"/>
    </location>
</feature>
<reference evidence="12 13" key="1">
    <citation type="journal article" date="2011" name="Nature">
        <title>Genome sequencing reveals insights into physiology and longevity of the naked mole rat.</title>
        <authorList>
            <person name="Kim E.B."/>
            <person name="Fang X."/>
            <person name="Fushan A.A."/>
            <person name="Huang Z."/>
            <person name="Lobanov A.V."/>
            <person name="Han L."/>
            <person name="Marino S.M."/>
            <person name="Sun X."/>
            <person name="Turanov A.A."/>
            <person name="Yang P."/>
            <person name="Yim S.H."/>
            <person name="Zhao X."/>
            <person name="Kasaikina M.V."/>
            <person name="Stoletzki N."/>
            <person name="Peng C."/>
            <person name="Polak P."/>
            <person name="Xiong Z."/>
            <person name="Kiezun A."/>
            <person name="Zhu Y."/>
            <person name="Chen Y."/>
            <person name="Kryukov G.V."/>
            <person name="Zhang Q."/>
            <person name="Peshkin L."/>
            <person name="Yang L."/>
            <person name="Bronson R.T."/>
            <person name="Buffenstein R."/>
            <person name="Wang B."/>
            <person name="Han C."/>
            <person name="Li Q."/>
            <person name="Chen L."/>
            <person name="Zhao W."/>
            <person name="Sunyaev S.R."/>
            <person name="Park T.J."/>
            <person name="Zhang G."/>
            <person name="Wang J."/>
            <person name="Gladyshev V.N."/>
        </authorList>
    </citation>
    <scope>NUCLEOTIDE SEQUENCE [LARGE SCALE GENOMIC DNA]</scope>
</reference>
<evidence type="ECO:0000256" key="8">
    <source>
        <dbReference type="SAM" id="MobiDB-lite"/>
    </source>
</evidence>
<feature type="domain" description="FAM171 N-terminal" evidence="10">
    <location>
        <begin position="1"/>
        <end position="86"/>
    </location>
</feature>
<evidence type="ECO:0000259" key="11">
    <source>
        <dbReference type="Pfam" id="PF20771"/>
    </source>
</evidence>
<feature type="compositionally biased region" description="Basic and acidic residues" evidence="8">
    <location>
        <begin position="226"/>
        <end position="238"/>
    </location>
</feature>
<dbReference type="InterPro" id="IPR018890">
    <property type="entry name" value="FAM171"/>
</dbReference>
<evidence type="ECO:0000256" key="5">
    <source>
        <dbReference type="ARBA" id="ARBA00022989"/>
    </source>
</evidence>
<dbReference type="AlphaFoldDB" id="G5BJZ8"/>
<dbReference type="FunCoup" id="G5BJZ8">
    <property type="interactions" value="91"/>
</dbReference>
<evidence type="ECO:0000256" key="9">
    <source>
        <dbReference type="SAM" id="Phobius"/>
    </source>
</evidence>
<sequence length="410" mass="46069">MPIYSSVTLSLFPQSQANIWLFEDTVLITGKLADAKSQPSVQFSKALIKLPDNHHISNVTGYLTVLQQFLKVNNFQYTTGITLNNPGAWVNSGRGVIKEHNNHLIWTYDAPHLGYWVAAPLPGTRGSNLSEDSKDITAYHTVFLTAILGGTIVIIIGFFAVLLCYCRGKCGTPPKRERNITKLEVLKRDQTTSTTHINHISSVKVALKSEDESQLFNAHNSSYSPQKKELSKGQPEERVSMVKTRDNFKIYNEDVSFLPVSPSLWAFFYAHSFIDLKKGKRTQSNDTSLDSGVDMNEHHSSRKLEREKTFIKSMHQPKILYLEDLDLSSSESGTTVCSPEDPTLRHVLEGGSGVIMEHPGEESPGRKSTVEDFEANTSPTRKRARPPLAKRDSKTNIWKKREERPLIPMN</sequence>
<dbReference type="PANTHER" id="PTHR31626:SF2">
    <property type="entry name" value="PROTEIN FAM171B"/>
    <property type="match status" value="1"/>
</dbReference>
<keyword evidence="5 9" id="KW-1133">Transmembrane helix</keyword>
<evidence type="ECO:0000256" key="1">
    <source>
        <dbReference type="ARBA" id="ARBA00004479"/>
    </source>
</evidence>
<name>G5BJZ8_HETGA</name>
<feature type="compositionally biased region" description="Basic and acidic residues" evidence="8">
    <location>
        <begin position="389"/>
        <end position="410"/>
    </location>
</feature>
<keyword evidence="4" id="KW-0732">Signal</keyword>
<dbReference type="InParanoid" id="G5BJZ8"/>
<dbReference type="InterPro" id="IPR049175">
    <property type="entry name" value="FAM171_C"/>
</dbReference>
<dbReference type="PANTHER" id="PTHR31626">
    <property type="entry name" value="SUSHI DOMAIN-CONTAINING PROTEIN"/>
    <property type="match status" value="1"/>
</dbReference>
<dbReference type="Proteomes" id="UP000006813">
    <property type="component" value="Unassembled WGS sequence"/>
</dbReference>
<feature type="region of interest" description="Disordered" evidence="8">
    <location>
        <begin position="356"/>
        <end position="410"/>
    </location>
</feature>
<feature type="region of interest" description="Disordered" evidence="8">
    <location>
        <begin position="218"/>
        <end position="238"/>
    </location>
</feature>
<organism evidence="12 13">
    <name type="scientific">Heterocephalus glaber</name>
    <name type="common">Naked mole rat</name>
    <dbReference type="NCBI Taxonomy" id="10181"/>
    <lineage>
        <taxon>Eukaryota</taxon>
        <taxon>Metazoa</taxon>
        <taxon>Chordata</taxon>
        <taxon>Craniata</taxon>
        <taxon>Vertebrata</taxon>
        <taxon>Euteleostomi</taxon>
        <taxon>Mammalia</taxon>
        <taxon>Eutheria</taxon>
        <taxon>Euarchontoglires</taxon>
        <taxon>Glires</taxon>
        <taxon>Rodentia</taxon>
        <taxon>Hystricomorpha</taxon>
        <taxon>Bathyergidae</taxon>
        <taxon>Heterocephalus</taxon>
    </lineage>
</organism>
<dbReference type="GO" id="GO:0016020">
    <property type="term" value="C:membrane"/>
    <property type="evidence" value="ECO:0007669"/>
    <property type="project" value="UniProtKB-SubCell"/>
</dbReference>
<feature type="domain" description="FAM171 C-terminal" evidence="11">
    <location>
        <begin position="271"/>
        <end position="408"/>
    </location>
</feature>
<evidence type="ECO:0000256" key="2">
    <source>
        <dbReference type="ARBA" id="ARBA00006818"/>
    </source>
</evidence>
<evidence type="ECO:0000256" key="4">
    <source>
        <dbReference type="ARBA" id="ARBA00022729"/>
    </source>
</evidence>
<evidence type="ECO:0000256" key="7">
    <source>
        <dbReference type="ARBA" id="ARBA00023180"/>
    </source>
</evidence>
<comment type="subcellular location">
    <subcellularLocation>
        <location evidence="1">Membrane</location>
        <topology evidence="1">Single-pass type I membrane protein</topology>
    </subcellularLocation>
</comment>